<organism evidence="2 3">
    <name type="scientific">Actinidia rufa</name>
    <dbReference type="NCBI Taxonomy" id="165716"/>
    <lineage>
        <taxon>Eukaryota</taxon>
        <taxon>Viridiplantae</taxon>
        <taxon>Streptophyta</taxon>
        <taxon>Embryophyta</taxon>
        <taxon>Tracheophyta</taxon>
        <taxon>Spermatophyta</taxon>
        <taxon>Magnoliopsida</taxon>
        <taxon>eudicotyledons</taxon>
        <taxon>Gunneridae</taxon>
        <taxon>Pentapetalae</taxon>
        <taxon>asterids</taxon>
        <taxon>Ericales</taxon>
        <taxon>Actinidiaceae</taxon>
        <taxon>Actinidia</taxon>
    </lineage>
</organism>
<protein>
    <submittedName>
        <fullName evidence="2">Transmembrane protein, putative</fullName>
    </submittedName>
</protein>
<dbReference type="OrthoDB" id="10565548at2759"/>
<evidence type="ECO:0000256" key="1">
    <source>
        <dbReference type="SAM" id="MobiDB-lite"/>
    </source>
</evidence>
<dbReference type="PANTHER" id="PTHR31265">
    <property type="entry name" value="OS02G0527500 PROTEIN-RELATED"/>
    <property type="match status" value="1"/>
</dbReference>
<evidence type="ECO:0000313" key="2">
    <source>
        <dbReference type="EMBL" id="GFS38253.1"/>
    </source>
</evidence>
<feature type="region of interest" description="Disordered" evidence="1">
    <location>
        <begin position="125"/>
        <end position="179"/>
    </location>
</feature>
<feature type="compositionally biased region" description="Polar residues" evidence="1">
    <location>
        <begin position="169"/>
        <end position="179"/>
    </location>
</feature>
<name>A0A7J0DMC9_9ERIC</name>
<reference evidence="3" key="1">
    <citation type="submission" date="2019-07" db="EMBL/GenBank/DDBJ databases">
        <title>De Novo Assembly of kiwifruit Actinidia rufa.</title>
        <authorList>
            <person name="Sugita-Konishi S."/>
            <person name="Sato K."/>
            <person name="Mori E."/>
            <person name="Abe Y."/>
            <person name="Kisaki G."/>
            <person name="Hamano K."/>
            <person name="Suezawa K."/>
            <person name="Otani M."/>
            <person name="Fukuda T."/>
            <person name="Manabe T."/>
            <person name="Gomi K."/>
            <person name="Tabuchi M."/>
            <person name="Akimitsu K."/>
            <person name="Kataoka I."/>
        </authorList>
    </citation>
    <scope>NUCLEOTIDE SEQUENCE [LARGE SCALE GENOMIC DNA]</scope>
    <source>
        <strain evidence="3">cv. Fuchu</strain>
    </source>
</reference>
<keyword evidence="2" id="KW-0472">Membrane</keyword>
<comment type="caution">
    <text evidence="2">The sequence shown here is derived from an EMBL/GenBank/DDBJ whole genome shotgun (WGS) entry which is preliminary data.</text>
</comment>
<feature type="compositionally biased region" description="Low complexity" evidence="1">
    <location>
        <begin position="151"/>
        <end position="163"/>
    </location>
</feature>
<gene>
    <name evidence="2" type="ORF">Acr_00g0056500</name>
</gene>
<keyword evidence="2" id="KW-0812">Transmembrane</keyword>
<dbReference type="AlphaFoldDB" id="A0A7J0DMC9"/>
<evidence type="ECO:0000313" key="3">
    <source>
        <dbReference type="Proteomes" id="UP000585474"/>
    </source>
</evidence>
<dbReference type="EMBL" id="BJWL01000305">
    <property type="protein sequence ID" value="GFS38253.1"/>
    <property type="molecule type" value="Genomic_DNA"/>
</dbReference>
<dbReference type="InterPro" id="IPR052437">
    <property type="entry name" value="Pectin_Meth_Modulator"/>
</dbReference>
<sequence length="308" mass="32694">MDHSAILCTGILSNSPVGEASISPTRSVSIKVLHKDSGSKSLHHASTGIGFISEDLASIRKPYPSQSLYIRLGSNSHVGRVLSGLTPIGDISLVLVQDQIGMYYSIRFSTARNVRAGGADQRAGGALTLGSSPSGPSTVAMAGTPTPGPSRPTMTPSKSSSTTLESRRTPSSSRLYPPKTSNNKFDGCWIGTASIKSDHRVENLLKNGDLEEGPWVPNVPPYTGVLIPPNIEDGHSPLPGWMVESLKAVKYIDSDHFSVPQGKRANELLAGKESAIAQVACTVPGKAYNLFSTKGDARKFCEGWLLRP</sequence>
<keyword evidence="3" id="KW-1185">Reference proteome</keyword>
<accession>A0A7J0DMC9</accession>
<proteinExistence type="predicted"/>
<dbReference type="PANTHER" id="PTHR31265:SF3">
    <property type="entry name" value="OS02G0205200 PROTEIN"/>
    <property type="match status" value="1"/>
</dbReference>
<dbReference type="Proteomes" id="UP000585474">
    <property type="component" value="Unassembled WGS sequence"/>
</dbReference>